<evidence type="ECO:0000313" key="8">
    <source>
        <dbReference type="Proteomes" id="UP000053328"/>
    </source>
</evidence>
<dbReference type="InterPro" id="IPR036390">
    <property type="entry name" value="WH_DNA-bd_sf"/>
</dbReference>
<evidence type="ECO:0000256" key="5">
    <source>
        <dbReference type="ARBA" id="ARBA00023242"/>
    </source>
</evidence>
<comment type="subcellular location">
    <subcellularLocation>
        <location evidence="1">Nucleus</location>
    </subcellularLocation>
</comment>
<feature type="region of interest" description="Disordered" evidence="6">
    <location>
        <begin position="410"/>
        <end position="451"/>
    </location>
</feature>
<dbReference type="PANTHER" id="PTHR12780">
    <property type="entry name" value="RNA POLYMERASE III DNA DIRECTED , 39KD SUBUNIT-RELATED"/>
    <property type="match status" value="1"/>
</dbReference>
<dbReference type="SUPFAM" id="SSF46785">
    <property type="entry name" value="Winged helix' DNA-binding domain"/>
    <property type="match status" value="1"/>
</dbReference>
<dbReference type="RefSeq" id="XP_016231899.1">
    <property type="nucleotide sequence ID" value="XM_016385297.1"/>
</dbReference>
<reference evidence="7 8" key="1">
    <citation type="submission" date="2015-01" db="EMBL/GenBank/DDBJ databases">
        <title>The Genome Sequence of Exophiala spinifera CBS89968.</title>
        <authorList>
            <consortium name="The Broad Institute Genomics Platform"/>
            <person name="Cuomo C."/>
            <person name="de Hoog S."/>
            <person name="Gorbushina A."/>
            <person name="Stielow B."/>
            <person name="Teixiera M."/>
            <person name="Abouelleil A."/>
            <person name="Chapman S.B."/>
            <person name="Priest M."/>
            <person name="Young S.K."/>
            <person name="Wortman J."/>
            <person name="Nusbaum C."/>
            <person name="Birren B."/>
        </authorList>
    </citation>
    <scope>NUCLEOTIDE SEQUENCE [LARGE SCALE GENOMIC DNA]</scope>
    <source>
        <strain evidence="7 8">CBS 89968</strain>
    </source>
</reference>
<evidence type="ECO:0008006" key="9">
    <source>
        <dbReference type="Google" id="ProtNLM"/>
    </source>
</evidence>
<keyword evidence="3" id="KW-0240">DNA-directed RNA polymerase</keyword>
<dbReference type="InterPro" id="IPR007832">
    <property type="entry name" value="RNA_pol_Rpc34"/>
</dbReference>
<evidence type="ECO:0000256" key="4">
    <source>
        <dbReference type="ARBA" id="ARBA00023163"/>
    </source>
</evidence>
<dbReference type="GO" id="GO:0006383">
    <property type="term" value="P:transcription by RNA polymerase III"/>
    <property type="evidence" value="ECO:0007669"/>
    <property type="project" value="InterPro"/>
</dbReference>
<dbReference type="InterPro" id="IPR036388">
    <property type="entry name" value="WH-like_DNA-bd_sf"/>
</dbReference>
<keyword evidence="5" id="KW-0539">Nucleus</keyword>
<comment type="similarity">
    <text evidence="2">Belongs to the eukaryotic RPC34/RPC39 RNA polymerase subunit family.</text>
</comment>
<feature type="compositionally biased region" description="Basic and acidic residues" evidence="6">
    <location>
        <begin position="230"/>
        <end position="239"/>
    </location>
</feature>
<dbReference type="GO" id="GO:0005737">
    <property type="term" value="C:cytoplasm"/>
    <property type="evidence" value="ECO:0007669"/>
    <property type="project" value="UniProtKB-ARBA"/>
</dbReference>
<dbReference type="Proteomes" id="UP000053328">
    <property type="component" value="Unassembled WGS sequence"/>
</dbReference>
<dbReference type="HOGENOM" id="CLU_033661_0_2_1"/>
<dbReference type="VEuPathDB" id="FungiDB:PV08_10985"/>
<dbReference type="InterPro" id="IPR016049">
    <property type="entry name" value="RNA_pol_Rpc34-like"/>
</dbReference>
<evidence type="ECO:0000313" key="7">
    <source>
        <dbReference type="EMBL" id="KIW11683.1"/>
    </source>
</evidence>
<dbReference type="GeneID" id="27338068"/>
<gene>
    <name evidence="7" type="ORF">PV08_10985</name>
</gene>
<dbReference type="EMBL" id="KN847499">
    <property type="protein sequence ID" value="KIW11683.1"/>
    <property type="molecule type" value="Genomic_DNA"/>
</dbReference>
<evidence type="ECO:0000256" key="3">
    <source>
        <dbReference type="ARBA" id="ARBA00022478"/>
    </source>
</evidence>
<organism evidence="7 8">
    <name type="scientific">Exophiala spinifera</name>
    <dbReference type="NCBI Taxonomy" id="91928"/>
    <lineage>
        <taxon>Eukaryota</taxon>
        <taxon>Fungi</taxon>
        <taxon>Dikarya</taxon>
        <taxon>Ascomycota</taxon>
        <taxon>Pezizomycotina</taxon>
        <taxon>Eurotiomycetes</taxon>
        <taxon>Chaetothyriomycetidae</taxon>
        <taxon>Chaetothyriales</taxon>
        <taxon>Herpotrichiellaceae</taxon>
        <taxon>Exophiala</taxon>
    </lineage>
</organism>
<evidence type="ECO:0000256" key="6">
    <source>
        <dbReference type="SAM" id="MobiDB-lite"/>
    </source>
</evidence>
<evidence type="ECO:0000256" key="2">
    <source>
        <dbReference type="ARBA" id="ARBA00011038"/>
    </source>
</evidence>
<accession>A0A0D2AY94</accession>
<evidence type="ECO:0000256" key="1">
    <source>
        <dbReference type="ARBA" id="ARBA00004123"/>
    </source>
</evidence>
<keyword evidence="4" id="KW-0804">Transcription</keyword>
<dbReference type="Pfam" id="PF05158">
    <property type="entry name" value="RNA_pol_Rpc34"/>
    <property type="match status" value="1"/>
</dbReference>
<dbReference type="FunFam" id="1.10.10.10:FF:000116">
    <property type="entry name" value="DNA-directed RNA polymerase III subunit RPC6"/>
    <property type="match status" value="1"/>
</dbReference>
<keyword evidence="8" id="KW-1185">Reference proteome</keyword>
<dbReference type="GO" id="GO:0005666">
    <property type="term" value="C:RNA polymerase III complex"/>
    <property type="evidence" value="ECO:0007669"/>
    <property type="project" value="InterPro"/>
</dbReference>
<dbReference type="OrthoDB" id="613763at2759"/>
<dbReference type="Gene3D" id="1.10.10.10">
    <property type="entry name" value="Winged helix-like DNA-binding domain superfamily/Winged helix DNA-binding domain"/>
    <property type="match status" value="1"/>
</dbReference>
<protein>
    <recommendedName>
        <fullName evidence="9">DNA-directed RNA polymerase III subunit RPC6</fullName>
    </recommendedName>
</protein>
<proteinExistence type="inferred from homology"/>
<feature type="region of interest" description="Disordered" evidence="6">
    <location>
        <begin position="206"/>
        <end position="249"/>
    </location>
</feature>
<dbReference type="STRING" id="91928.A0A0D2AY94"/>
<name>A0A0D2AY94_9EURO</name>
<dbReference type="AlphaFoldDB" id="A0A0D2AY94"/>
<dbReference type="GO" id="GO:0005654">
    <property type="term" value="C:nucleoplasm"/>
    <property type="evidence" value="ECO:0007669"/>
    <property type="project" value="UniProtKB-ARBA"/>
</dbReference>
<sequence length="451" mass="50467">MAPPKSTASPAPASLIRGGRNRVADSLYEWCRKNYDFGYVFTQEELLQSNIIPNRDINVLLTSVQHLVVSHLFKLHDRQGGTIGWELIAQEKAQNYQNLSRDEQMVLMIVEGAGTSGIWTKTIKWRSQLHARVLERVYKLLETKGLIKPMKHVKNPGRKMYILAGLEPSEDATGGAWFSDGQLDVGLLQFMTRAVEMHIANQSWATVEPDGLENQPPSPGQKRKAPADSFEDHGDEGSKTAKTAEGQKGKASKYQPFDVGYTNYPTARTVTKHILEKQYITTILPQNAVAQLLEVMVYDGVLVKMLRSPQGDEFPDDVSTNKVAMYRSFKTPAELRAQYFVQGGKTSSHERTRKAAYRKAELEEVGRGGTSEVPCMQCPAFDICGDGGPVNVVTCQYFDQWYVQVREADREADVAKHPAKDKARNKEIDAAGKQKENERASSKIEIELDDD</sequence>